<dbReference type="InterPro" id="IPR000086">
    <property type="entry name" value="NUDIX_hydrolase_dom"/>
</dbReference>
<dbReference type="Pfam" id="PF00293">
    <property type="entry name" value="NUDIX"/>
    <property type="match status" value="1"/>
</dbReference>
<dbReference type="GO" id="GO:0016787">
    <property type="term" value="F:hydrolase activity"/>
    <property type="evidence" value="ECO:0007669"/>
    <property type="project" value="UniProtKB-KW"/>
</dbReference>
<evidence type="ECO:0000313" key="3">
    <source>
        <dbReference type="EMBL" id="NLW34019.1"/>
    </source>
</evidence>
<dbReference type="InterPro" id="IPR015797">
    <property type="entry name" value="NUDIX_hydrolase-like_dom_sf"/>
</dbReference>
<evidence type="ECO:0000259" key="2">
    <source>
        <dbReference type="PROSITE" id="PS51462"/>
    </source>
</evidence>
<dbReference type="PANTHER" id="PTHR43736:SF1">
    <property type="entry name" value="DIHYDRONEOPTERIN TRIPHOSPHATE DIPHOSPHATASE"/>
    <property type="match status" value="1"/>
</dbReference>
<reference evidence="3" key="2">
    <citation type="submission" date="2020-01" db="EMBL/GenBank/DDBJ databases">
        <authorList>
            <person name="Campanaro S."/>
        </authorList>
    </citation>
    <scope>NUCLEOTIDE SEQUENCE</scope>
    <source>
        <strain evidence="3">AS06rmzACSIP_7</strain>
    </source>
</reference>
<dbReference type="AlphaFoldDB" id="A0A971M1N7"/>
<dbReference type="Proteomes" id="UP000777265">
    <property type="component" value="Unassembled WGS sequence"/>
</dbReference>
<dbReference type="Gene3D" id="3.90.79.10">
    <property type="entry name" value="Nucleoside Triphosphate Pyrophosphohydrolase"/>
    <property type="match status" value="1"/>
</dbReference>
<dbReference type="PROSITE" id="PS51462">
    <property type="entry name" value="NUDIX"/>
    <property type="match status" value="1"/>
</dbReference>
<comment type="caution">
    <text evidence="3">The sequence shown here is derived from an EMBL/GenBank/DDBJ whole genome shotgun (WGS) entry which is preliminary data.</text>
</comment>
<keyword evidence="1 3" id="KW-0378">Hydrolase</keyword>
<dbReference type="CDD" id="cd18873">
    <property type="entry name" value="NUDIX_NadM_like"/>
    <property type="match status" value="1"/>
</dbReference>
<gene>
    <name evidence="3" type="ORF">GXY80_00855</name>
</gene>
<organism evidence="3 4">
    <name type="scientific">Syntrophorhabdus aromaticivorans</name>
    <dbReference type="NCBI Taxonomy" id="328301"/>
    <lineage>
        <taxon>Bacteria</taxon>
        <taxon>Pseudomonadati</taxon>
        <taxon>Thermodesulfobacteriota</taxon>
        <taxon>Syntrophorhabdia</taxon>
        <taxon>Syntrophorhabdales</taxon>
        <taxon>Syntrophorhabdaceae</taxon>
        <taxon>Syntrophorhabdus</taxon>
    </lineage>
</organism>
<evidence type="ECO:0000256" key="1">
    <source>
        <dbReference type="ARBA" id="ARBA00022801"/>
    </source>
</evidence>
<protein>
    <submittedName>
        <fullName evidence="3">NUDIX hydrolase</fullName>
    </submittedName>
</protein>
<proteinExistence type="predicted"/>
<dbReference type="PANTHER" id="PTHR43736">
    <property type="entry name" value="ADP-RIBOSE PYROPHOSPHATASE"/>
    <property type="match status" value="1"/>
</dbReference>
<dbReference type="PRINTS" id="PR00502">
    <property type="entry name" value="NUDIXFAMILY"/>
</dbReference>
<dbReference type="InterPro" id="IPR020476">
    <property type="entry name" value="Nudix_hydrolase"/>
</dbReference>
<reference evidence="3" key="1">
    <citation type="journal article" date="2020" name="Biotechnol. Biofuels">
        <title>New insights from the biogas microbiome by comprehensive genome-resolved metagenomics of nearly 1600 species originating from multiple anaerobic digesters.</title>
        <authorList>
            <person name="Campanaro S."/>
            <person name="Treu L."/>
            <person name="Rodriguez-R L.M."/>
            <person name="Kovalovszki A."/>
            <person name="Ziels R.M."/>
            <person name="Maus I."/>
            <person name="Zhu X."/>
            <person name="Kougias P.G."/>
            <person name="Basile A."/>
            <person name="Luo G."/>
            <person name="Schluter A."/>
            <person name="Konstantinidis K.T."/>
            <person name="Angelidaki I."/>
        </authorList>
    </citation>
    <scope>NUCLEOTIDE SEQUENCE</scope>
    <source>
        <strain evidence="3">AS06rmzACSIP_7</strain>
    </source>
</reference>
<sequence>MAGIKTPFVTVDIIMRCNDGIVLIERKNPPPGWALPGGFVDVGESLEEAAIREAKEETSLNVTLVEQFHAYSKPGRDPRFHTVTMVFIADSEGTPKGRDDARRAEVFTEDTLPARIAFDHGRILTDYFTYAKTGQKPPIGGTDQPATF</sequence>
<dbReference type="EMBL" id="JAAYEE010000016">
    <property type="protein sequence ID" value="NLW34019.1"/>
    <property type="molecule type" value="Genomic_DNA"/>
</dbReference>
<name>A0A971M1N7_9BACT</name>
<accession>A0A971M1N7</accession>
<feature type="domain" description="Nudix hydrolase" evidence="2">
    <location>
        <begin position="4"/>
        <end position="130"/>
    </location>
</feature>
<dbReference type="SUPFAM" id="SSF55811">
    <property type="entry name" value="Nudix"/>
    <property type="match status" value="1"/>
</dbReference>
<evidence type="ECO:0000313" key="4">
    <source>
        <dbReference type="Proteomes" id="UP000777265"/>
    </source>
</evidence>